<protein>
    <recommendedName>
        <fullName evidence="8">DNA polymerase III subunit gamma/tau</fullName>
        <ecNumber evidence="8">2.7.7.7</ecNumber>
    </recommendedName>
</protein>
<dbReference type="PANTHER" id="PTHR11669">
    <property type="entry name" value="REPLICATION FACTOR C / DNA POLYMERASE III GAMMA-TAU SUBUNIT"/>
    <property type="match status" value="1"/>
</dbReference>
<feature type="domain" description="AAA+ ATPase" evidence="10">
    <location>
        <begin position="35"/>
        <end position="177"/>
    </location>
</feature>
<feature type="compositionally biased region" description="Low complexity" evidence="9">
    <location>
        <begin position="528"/>
        <end position="549"/>
    </location>
</feature>
<dbReference type="NCBIfam" id="NF006280">
    <property type="entry name" value="PRK08451.1"/>
    <property type="match status" value="1"/>
</dbReference>
<comment type="function">
    <text evidence="8">DNA polymerase III is a complex, multichain enzyme responsible for most of the replicative synthesis in bacteria. This DNA polymerase also exhibits 3' to 5' exonuclease activity.</text>
</comment>
<evidence type="ECO:0000313" key="11">
    <source>
        <dbReference type="EMBL" id="MBR8463804.1"/>
    </source>
</evidence>
<keyword evidence="4" id="KW-0862">Zinc</keyword>
<comment type="caution">
    <text evidence="11">The sequence shown here is derived from an EMBL/GenBank/DDBJ whole genome shotgun (WGS) entry which is preliminary data.</text>
</comment>
<dbReference type="InterPro" id="IPR012763">
    <property type="entry name" value="DNA_pol_III_sug/sutau_N"/>
</dbReference>
<evidence type="ECO:0000256" key="8">
    <source>
        <dbReference type="RuleBase" id="RU364063"/>
    </source>
</evidence>
<feature type="region of interest" description="Disordered" evidence="9">
    <location>
        <begin position="528"/>
        <end position="557"/>
    </location>
</feature>
<comment type="subunit">
    <text evidence="8">DNA polymerase III contains a core (composed of alpha, epsilon and theta chains) that associates with a tau subunit. This core dimerizes to form the POLIII' complex. PolIII' associates with the gamma complex (composed of gamma, delta, delta', psi and chi chains) and with the beta chain to form the complete DNA polymerase III complex.</text>
</comment>
<dbReference type="SMART" id="SM00382">
    <property type="entry name" value="AAA"/>
    <property type="match status" value="1"/>
</dbReference>
<accession>A0ABS5HHQ0</accession>
<dbReference type="RefSeq" id="WP_212141860.1">
    <property type="nucleotide sequence ID" value="NZ_JAGSSW010000003.1"/>
</dbReference>
<comment type="catalytic activity">
    <reaction evidence="7 8">
        <text>DNA(n) + a 2'-deoxyribonucleoside 5'-triphosphate = DNA(n+1) + diphosphate</text>
        <dbReference type="Rhea" id="RHEA:22508"/>
        <dbReference type="Rhea" id="RHEA-COMP:17339"/>
        <dbReference type="Rhea" id="RHEA-COMP:17340"/>
        <dbReference type="ChEBI" id="CHEBI:33019"/>
        <dbReference type="ChEBI" id="CHEBI:61560"/>
        <dbReference type="ChEBI" id="CHEBI:173112"/>
        <dbReference type="EC" id="2.7.7.7"/>
    </reaction>
</comment>
<keyword evidence="5 8" id="KW-0067">ATP-binding</keyword>
<dbReference type="SUPFAM" id="SSF52540">
    <property type="entry name" value="P-loop containing nucleoside triphosphate hydrolases"/>
    <property type="match status" value="1"/>
</dbReference>
<name>A0ABS5HHQ0_9BACT</name>
<keyword evidence="3 8" id="KW-0547">Nucleotide-binding</keyword>
<dbReference type="InterPro" id="IPR045085">
    <property type="entry name" value="HLD_clamp_pol_III_gamma_tau"/>
</dbReference>
<dbReference type="CDD" id="cd18137">
    <property type="entry name" value="HLD_clamp_pol_III_gamma_tau"/>
    <property type="match status" value="1"/>
</dbReference>
<dbReference type="PANTHER" id="PTHR11669:SF0">
    <property type="entry name" value="PROTEIN STICHEL-LIKE 2"/>
    <property type="match status" value="1"/>
</dbReference>
<gene>
    <name evidence="8" type="primary">dnaX</name>
    <name evidence="11" type="ORF">KDD93_04340</name>
</gene>
<evidence type="ECO:0000256" key="9">
    <source>
        <dbReference type="SAM" id="MobiDB-lite"/>
    </source>
</evidence>
<dbReference type="Gene3D" id="3.40.50.300">
    <property type="entry name" value="P-loop containing nucleotide triphosphate hydrolases"/>
    <property type="match status" value="1"/>
</dbReference>
<evidence type="ECO:0000256" key="1">
    <source>
        <dbReference type="ARBA" id="ARBA00006360"/>
    </source>
</evidence>
<sequence>MQALALKYRPKNFDELIGQEAVSKSLAHALEDGRISHAYLFSGLRGSGKTSSARIFSKALVCDHGPSARPCETCPQCIMANESRHMDIIEMDAASHRKIDDIRELIEQTRYKPAIARYKIFIIDEVHMLTKEAFNALLKTLEEPPSYVKFILATTDPLKLPATVLSRTQHFRFKQISKSNIIKHLEFILSKEDISYECEALEILARSGSGSLRDTLTLLDQAIIYEANKITQSGVVSMLGLLDPARIENILNLVMSHDKEGIKDMISELEIYDAEMILDELIANLKQKFLKNDAKFSLLIYERFFRILAQAKGMLNVSSDNGFIFIMTFFMMIEALNLKSIDDMIGEIEHESKTLNKLDNLAQSINQSTRQMQNTHQDTLATNQATQIPSSNLYQEFVTGIYNRDYKLGEFFTKFVQFVSFEKNELSLIVNAPEPQIVFFRKNWNIVNKIMHSIFGENAKIVNAKKEESSPKITQNESKGDELNYIDDELANISKKLTKTSVSNSESAINLENSNTKSKLDISQNQIIQPQIKNPTSKPTTQNTKTPTQIQSQNNSRLNINFNSQKSPEELEKMREQGIINEATRLFGEPTILKVE</sequence>
<dbReference type="Proteomes" id="UP000682951">
    <property type="component" value="Unassembled WGS sequence"/>
</dbReference>
<dbReference type="NCBIfam" id="TIGR02397">
    <property type="entry name" value="dnaX_nterm"/>
    <property type="match status" value="1"/>
</dbReference>
<evidence type="ECO:0000256" key="7">
    <source>
        <dbReference type="ARBA" id="ARBA00049244"/>
    </source>
</evidence>
<dbReference type="GO" id="GO:0003887">
    <property type="term" value="F:DNA-directed DNA polymerase activity"/>
    <property type="evidence" value="ECO:0007669"/>
    <property type="project" value="UniProtKB-EC"/>
</dbReference>
<dbReference type="Pfam" id="PF13177">
    <property type="entry name" value="DNA_pol3_delta2"/>
    <property type="match status" value="1"/>
</dbReference>
<evidence type="ECO:0000256" key="2">
    <source>
        <dbReference type="ARBA" id="ARBA00022723"/>
    </source>
</evidence>
<dbReference type="Gene3D" id="1.10.8.60">
    <property type="match status" value="1"/>
</dbReference>
<organism evidence="11 12">
    <name type="scientific">Campylobacter anatolicus</name>
    <dbReference type="NCBI Taxonomy" id="2829105"/>
    <lineage>
        <taxon>Bacteria</taxon>
        <taxon>Pseudomonadati</taxon>
        <taxon>Campylobacterota</taxon>
        <taxon>Epsilonproteobacteria</taxon>
        <taxon>Campylobacterales</taxon>
        <taxon>Campylobacteraceae</taxon>
        <taxon>Campylobacter</taxon>
    </lineage>
</organism>
<keyword evidence="12" id="KW-1185">Reference proteome</keyword>
<comment type="similarity">
    <text evidence="1 8">Belongs to the DnaX/STICHEL family.</text>
</comment>
<evidence type="ECO:0000256" key="4">
    <source>
        <dbReference type="ARBA" id="ARBA00022833"/>
    </source>
</evidence>
<keyword evidence="8" id="KW-0235">DNA replication</keyword>
<proteinExistence type="inferred from homology"/>
<dbReference type="InterPro" id="IPR027417">
    <property type="entry name" value="P-loop_NTPase"/>
</dbReference>
<dbReference type="EC" id="2.7.7.7" evidence="8"/>
<dbReference type="InterPro" id="IPR050238">
    <property type="entry name" value="DNA_Rep/Repair_Clamp_Loader"/>
</dbReference>
<dbReference type="Pfam" id="PF22608">
    <property type="entry name" value="DNAX_ATPase_lid"/>
    <property type="match status" value="1"/>
</dbReference>
<keyword evidence="8 11" id="KW-0548">Nucleotidyltransferase</keyword>
<keyword evidence="2" id="KW-0479">Metal-binding</keyword>
<keyword evidence="8 11" id="KW-0808">Transferase</keyword>
<keyword evidence="6 8" id="KW-0239">DNA-directed DNA polymerase</keyword>
<reference evidence="11 12" key="1">
    <citation type="submission" date="2021-04" db="EMBL/GenBank/DDBJ databases">
        <title>Molecular and phenotypic characterization and identification of bacterial isolates recovered from the Anatolian ground squirrels (Spermophilus xanthoprymnus) and which have the potential to form a new species in the Campylobacter genus.</title>
        <authorList>
            <person name="Aydin F."/>
            <person name="Abay S."/>
            <person name="Kayman T."/>
            <person name="Karakaya E."/>
            <person name="Mustak H.K."/>
            <person name="Mustak I.B."/>
            <person name="Bilgin N."/>
            <person name="Duzler A."/>
            <person name="Sahin O."/>
            <person name="Guran O."/>
            <person name="Saticioglu I.B."/>
        </authorList>
    </citation>
    <scope>NUCLEOTIDE SEQUENCE [LARGE SCALE GENOMIC DNA]</scope>
    <source>
        <strain evidence="12">faydin-G24</strain>
    </source>
</reference>
<evidence type="ECO:0000259" key="10">
    <source>
        <dbReference type="SMART" id="SM00382"/>
    </source>
</evidence>
<evidence type="ECO:0000256" key="6">
    <source>
        <dbReference type="ARBA" id="ARBA00022932"/>
    </source>
</evidence>
<dbReference type="CDD" id="cd00009">
    <property type="entry name" value="AAA"/>
    <property type="match status" value="1"/>
</dbReference>
<dbReference type="InterPro" id="IPR003593">
    <property type="entry name" value="AAA+_ATPase"/>
</dbReference>
<evidence type="ECO:0000256" key="5">
    <source>
        <dbReference type="ARBA" id="ARBA00022840"/>
    </source>
</evidence>
<dbReference type="EMBL" id="JAGSSW010000003">
    <property type="protein sequence ID" value="MBR8463804.1"/>
    <property type="molecule type" value="Genomic_DNA"/>
</dbReference>
<evidence type="ECO:0000256" key="3">
    <source>
        <dbReference type="ARBA" id="ARBA00022741"/>
    </source>
</evidence>
<evidence type="ECO:0000313" key="12">
    <source>
        <dbReference type="Proteomes" id="UP000682951"/>
    </source>
</evidence>